<dbReference type="STRING" id="1041522.GCA_002105755_04490"/>
<dbReference type="Pfam" id="PF00903">
    <property type="entry name" value="Glyoxalase"/>
    <property type="match status" value="1"/>
</dbReference>
<sequence length="126" mass="13892">MFSVIDHIGINCADYPKSQRFYDTVLGALGFTRQLDFGRAIGYGRDGHAAFWISDGAGMAPNRENHIAFEAAGEDAVRAFHQAAVALGAESLHEPRVWPEYHPGYFGAFVRDPDGNNVEAVWHART</sequence>
<evidence type="ECO:0000313" key="3">
    <source>
        <dbReference type="Proteomes" id="UP000006455"/>
    </source>
</evidence>
<dbReference type="PANTHER" id="PTHR35006">
    <property type="entry name" value="GLYOXALASE FAMILY PROTEIN (AFU_ORTHOLOGUE AFUA_5G14830)"/>
    <property type="match status" value="1"/>
</dbReference>
<dbReference type="InterPro" id="IPR004360">
    <property type="entry name" value="Glyas_Fos-R_dOase_dom"/>
</dbReference>
<dbReference type="AlphaFoldDB" id="J5ERF8"/>
<dbReference type="InterPro" id="IPR029068">
    <property type="entry name" value="Glyas_Bleomycin-R_OHBP_Dase"/>
</dbReference>
<protein>
    <submittedName>
        <fullName evidence="2">Glyoxalase</fullName>
    </submittedName>
</protein>
<dbReference type="Gene3D" id="3.10.180.10">
    <property type="entry name" value="2,3-Dihydroxybiphenyl 1,2-Dioxygenase, domain 1"/>
    <property type="match status" value="1"/>
</dbReference>
<accession>J5ERF8</accession>
<dbReference type="PANTHER" id="PTHR35006:SF2">
    <property type="entry name" value="GLYOXALASE FAMILY PROTEIN (AFU_ORTHOLOGUE AFUA_5G14830)"/>
    <property type="match status" value="1"/>
</dbReference>
<dbReference type="EMBL" id="AFVW02000001">
    <property type="protein sequence ID" value="EJO90784.1"/>
    <property type="molecule type" value="Genomic_DNA"/>
</dbReference>
<dbReference type="SUPFAM" id="SSF54593">
    <property type="entry name" value="Glyoxalase/Bleomycin resistance protein/Dihydroxybiphenyl dioxygenase"/>
    <property type="match status" value="1"/>
</dbReference>
<feature type="domain" description="VOC" evidence="1">
    <location>
        <begin position="4"/>
        <end position="123"/>
    </location>
</feature>
<reference evidence="2 3" key="1">
    <citation type="journal article" date="2011" name="J. Bacteriol.">
        <title>Genome sequence of the Mycobacterium colombiense type strain, CECT 3035.</title>
        <authorList>
            <person name="Gonzalez-Perez M."/>
            <person name="Murcia M.I."/>
            <person name="Landsman D."/>
            <person name="Jordan I.K."/>
            <person name="Marino-Ramirez L."/>
        </authorList>
    </citation>
    <scope>NUCLEOTIDE SEQUENCE [LARGE SCALE GENOMIC DNA]</scope>
    <source>
        <strain evidence="2 3">CECT 3035</strain>
    </source>
</reference>
<dbReference type="CDD" id="cd07262">
    <property type="entry name" value="VOC_like"/>
    <property type="match status" value="1"/>
</dbReference>
<dbReference type="PROSITE" id="PS51819">
    <property type="entry name" value="VOC"/>
    <property type="match status" value="1"/>
</dbReference>
<name>J5ERF8_9MYCO</name>
<proteinExistence type="predicted"/>
<dbReference type="InterPro" id="IPR037523">
    <property type="entry name" value="VOC_core"/>
</dbReference>
<comment type="caution">
    <text evidence="2">The sequence shown here is derived from an EMBL/GenBank/DDBJ whole genome shotgun (WGS) entry which is preliminary data.</text>
</comment>
<organism evidence="2 3">
    <name type="scientific">Mycobacterium colombiense CECT 3035</name>
    <dbReference type="NCBI Taxonomy" id="1041522"/>
    <lineage>
        <taxon>Bacteria</taxon>
        <taxon>Bacillati</taxon>
        <taxon>Actinomycetota</taxon>
        <taxon>Actinomycetes</taxon>
        <taxon>Mycobacteriales</taxon>
        <taxon>Mycobacteriaceae</taxon>
        <taxon>Mycobacterium</taxon>
        <taxon>Mycobacterium avium complex (MAC)</taxon>
    </lineage>
</organism>
<evidence type="ECO:0000259" key="1">
    <source>
        <dbReference type="PROSITE" id="PS51819"/>
    </source>
</evidence>
<evidence type="ECO:0000313" key="2">
    <source>
        <dbReference type="EMBL" id="EJO90784.1"/>
    </source>
</evidence>
<dbReference type="eggNOG" id="COG0346">
    <property type="taxonomic scope" value="Bacteria"/>
</dbReference>
<gene>
    <name evidence="2" type="ORF">MCOL_V201105</name>
</gene>
<dbReference type="Proteomes" id="UP000006455">
    <property type="component" value="Unassembled WGS sequence"/>
</dbReference>